<evidence type="ECO:0000256" key="1">
    <source>
        <dbReference type="SAM" id="MobiDB-lite"/>
    </source>
</evidence>
<feature type="region of interest" description="Disordered" evidence="1">
    <location>
        <begin position="283"/>
        <end position="401"/>
    </location>
</feature>
<dbReference type="OrthoDB" id="10261563at2759"/>
<dbReference type="Pfam" id="PF10180">
    <property type="entry name" value="WKF"/>
    <property type="match status" value="1"/>
</dbReference>
<keyword evidence="4" id="KW-1185">Reference proteome</keyword>
<organism evidence="3 4">
    <name type="scientific">Tolypocladium capitatum</name>
    <dbReference type="NCBI Taxonomy" id="45235"/>
    <lineage>
        <taxon>Eukaryota</taxon>
        <taxon>Fungi</taxon>
        <taxon>Dikarya</taxon>
        <taxon>Ascomycota</taxon>
        <taxon>Pezizomycotina</taxon>
        <taxon>Sordariomycetes</taxon>
        <taxon>Hypocreomycetidae</taxon>
        <taxon>Hypocreales</taxon>
        <taxon>Ophiocordycipitaceae</taxon>
        <taxon>Tolypocladium</taxon>
    </lineage>
</organism>
<evidence type="ECO:0000313" key="3">
    <source>
        <dbReference type="EMBL" id="PNY28242.1"/>
    </source>
</evidence>
<evidence type="ECO:0000313" key="4">
    <source>
        <dbReference type="Proteomes" id="UP000236621"/>
    </source>
</evidence>
<dbReference type="STRING" id="45235.A0A2K3QL29"/>
<evidence type="ECO:0000259" key="2">
    <source>
        <dbReference type="Pfam" id="PF10180"/>
    </source>
</evidence>
<feature type="compositionally biased region" description="Polar residues" evidence="1">
    <location>
        <begin position="299"/>
        <end position="309"/>
    </location>
</feature>
<sequence>MMSSSESTAAPRVPAWKRLGLKLKPPTAASEPADGGTPAVGQRSSTQQKSHSNKRKLETPPAAESSLGIKRPRGESQTENTNAQARKKPKSVSFGDTPTKNGITPTPAGDTNKPAKEKKKSKGPAKKQKPPVPADVKPALEYLSQWKSSRHSWKFNKNHQSTLTRHAFDTDGIPAADINTFYEYIRDLKGFVRTRLRETAMEISTKDAAAGASAFPAGTKDLDAKQISYESLLTKLLQTQQSGQKRKGFNEVDYIATSQDADVIIRRVVKRMRAVMILDELSDGEQTDDSRTTQSSDTIATSDTNTATASGGDKRLRLNDGTGKRRRKLRVNVDSSSSESESGPENDSDTSSDSSSEESEDEDEADAKSADGYESSSSESSSSSSSADESDSDDESDGESE</sequence>
<feature type="compositionally biased region" description="Acidic residues" evidence="1">
    <location>
        <begin position="388"/>
        <end position="401"/>
    </location>
</feature>
<feature type="compositionally biased region" description="Acidic residues" evidence="1">
    <location>
        <begin position="342"/>
        <end position="365"/>
    </location>
</feature>
<feature type="compositionally biased region" description="Polar residues" evidence="1">
    <location>
        <begin position="75"/>
        <end position="84"/>
    </location>
</feature>
<dbReference type="Proteomes" id="UP000236621">
    <property type="component" value="Unassembled WGS sequence"/>
</dbReference>
<feature type="compositionally biased region" description="Basic residues" evidence="1">
    <location>
        <begin position="116"/>
        <end position="129"/>
    </location>
</feature>
<proteinExistence type="predicted"/>
<dbReference type="PANTHER" id="PTHR22306">
    <property type="entry name" value="CHROMOSOME 7 OPEN READING FRAME 50"/>
    <property type="match status" value="1"/>
</dbReference>
<gene>
    <name evidence="3" type="ORF">TCAP_01819</name>
</gene>
<name>A0A2K3QL29_9HYPO</name>
<comment type="caution">
    <text evidence="3">The sequence shown here is derived from an EMBL/GenBank/DDBJ whole genome shotgun (WGS) entry which is preliminary data.</text>
</comment>
<dbReference type="InterPro" id="IPR019327">
    <property type="entry name" value="WKF"/>
</dbReference>
<feature type="region of interest" description="Disordered" evidence="1">
    <location>
        <begin position="1"/>
        <end position="136"/>
    </location>
</feature>
<dbReference type="AlphaFoldDB" id="A0A2K3QL29"/>
<dbReference type="EMBL" id="NRSZ01000284">
    <property type="protein sequence ID" value="PNY28242.1"/>
    <property type="molecule type" value="Genomic_DNA"/>
</dbReference>
<feature type="compositionally biased region" description="Low complexity" evidence="1">
    <location>
        <begin position="372"/>
        <end position="387"/>
    </location>
</feature>
<reference evidence="3 4" key="1">
    <citation type="submission" date="2017-08" db="EMBL/GenBank/DDBJ databases">
        <title>Harnessing the power of phylogenomics to disentangle the directionality and signatures of interkingdom host jumping in the parasitic fungal genus Tolypocladium.</title>
        <authorList>
            <person name="Quandt C.A."/>
            <person name="Patterson W."/>
            <person name="Spatafora J.W."/>
        </authorList>
    </citation>
    <scope>NUCLEOTIDE SEQUENCE [LARGE SCALE GENOMIC DNA]</scope>
    <source>
        <strain evidence="3 4">CBS 113982</strain>
    </source>
</reference>
<protein>
    <submittedName>
        <fullName evidence="3">Uncharacterized protein C7orf50</fullName>
    </submittedName>
</protein>
<feature type="domain" description="WKF" evidence="2">
    <location>
        <begin position="141"/>
        <end position="203"/>
    </location>
</feature>
<dbReference type="PANTHER" id="PTHR22306:SF2">
    <property type="entry name" value="CHROMOSOME 7 OPEN READING FRAME 50"/>
    <property type="match status" value="1"/>
</dbReference>
<accession>A0A2K3QL29</accession>
<feature type="compositionally biased region" description="Polar residues" evidence="1">
    <location>
        <begin position="94"/>
        <end position="104"/>
    </location>
</feature>